<protein>
    <submittedName>
        <fullName evidence="1">Uncharacterized protein</fullName>
    </submittedName>
</protein>
<evidence type="ECO:0000313" key="2">
    <source>
        <dbReference type="Proteomes" id="UP001428341"/>
    </source>
</evidence>
<accession>A0AAP0MFV0</accession>
<dbReference type="Proteomes" id="UP001428341">
    <property type="component" value="Unassembled WGS sequence"/>
</dbReference>
<comment type="caution">
    <text evidence="1">The sequence shown here is derived from an EMBL/GenBank/DDBJ whole genome shotgun (WGS) entry which is preliminary data.</text>
</comment>
<gene>
    <name evidence="1" type="ORF">WN944_017239</name>
</gene>
<sequence length="93" mass="10288">MVLGSVCQPLLTHSPPVSPPPPIPLPFSTCHHSLNQSKEQTIPNQTKNSSPFSLSLSLSLSQFSLSLHSISLITVYRSIYLKAEQFTFLIFSF</sequence>
<evidence type="ECO:0000313" key="1">
    <source>
        <dbReference type="EMBL" id="KAK9202030.1"/>
    </source>
</evidence>
<dbReference type="AlphaFoldDB" id="A0AAP0MFV0"/>
<reference evidence="1 2" key="1">
    <citation type="submission" date="2024-05" db="EMBL/GenBank/DDBJ databases">
        <title>Haplotype-resolved chromosome-level genome assembly of Huyou (Citrus changshanensis).</title>
        <authorList>
            <person name="Miao C."/>
            <person name="Chen W."/>
            <person name="Wu Y."/>
            <person name="Wang L."/>
            <person name="Zhao S."/>
            <person name="Grierson D."/>
            <person name="Xu C."/>
            <person name="Chen K."/>
        </authorList>
    </citation>
    <scope>NUCLEOTIDE SEQUENCE [LARGE SCALE GENOMIC DNA]</scope>
    <source>
        <strain evidence="1">01-14</strain>
        <tissue evidence="1">Leaf</tissue>
    </source>
</reference>
<proteinExistence type="predicted"/>
<name>A0AAP0MFV0_9ROSI</name>
<keyword evidence="2" id="KW-1185">Reference proteome</keyword>
<dbReference type="EMBL" id="JBCGBO010000005">
    <property type="protein sequence ID" value="KAK9202030.1"/>
    <property type="molecule type" value="Genomic_DNA"/>
</dbReference>
<organism evidence="1 2">
    <name type="scientific">Citrus x changshan-huyou</name>
    <dbReference type="NCBI Taxonomy" id="2935761"/>
    <lineage>
        <taxon>Eukaryota</taxon>
        <taxon>Viridiplantae</taxon>
        <taxon>Streptophyta</taxon>
        <taxon>Embryophyta</taxon>
        <taxon>Tracheophyta</taxon>
        <taxon>Spermatophyta</taxon>
        <taxon>Magnoliopsida</taxon>
        <taxon>eudicotyledons</taxon>
        <taxon>Gunneridae</taxon>
        <taxon>Pentapetalae</taxon>
        <taxon>rosids</taxon>
        <taxon>malvids</taxon>
        <taxon>Sapindales</taxon>
        <taxon>Rutaceae</taxon>
        <taxon>Aurantioideae</taxon>
        <taxon>Citrus</taxon>
    </lineage>
</organism>